<sequence>MLSSENYKVMEEGRREMGDGRQETEDRRQETEEGRRKTEVRVEEVFYLELPSYCSGRFIK</sequence>
<name>A0A1I7CR30_9BACT</name>
<dbReference type="AlphaFoldDB" id="A0A1I7CR30"/>
<protein>
    <submittedName>
        <fullName evidence="2">Uncharacterized protein</fullName>
    </submittedName>
</protein>
<evidence type="ECO:0000256" key="1">
    <source>
        <dbReference type="SAM" id="MobiDB-lite"/>
    </source>
</evidence>
<reference evidence="3" key="1">
    <citation type="submission" date="2016-10" db="EMBL/GenBank/DDBJ databases">
        <authorList>
            <person name="Varghese N."/>
            <person name="Submissions S."/>
        </authorList>
    </citation>
    <scope>NUCLEOTIDE SEQUENCE [LARGE SCALE GENOMIC DNA]</scope>
    <source>
        <strain evidence="3">DSM 23445</strain>
    </source>
</reference>
<feature type="compositionally biased region" description="Basic and acidic residues" evidence="1">
    <location>
        <begin position="8"/>
        <end position="36"/>
    </location>
</feature>
<evidence type="ECO:0000313" key="3">
    <source>
        <dbReference type="Proteomes" id="UP000199673"/>
    </source>
</evidence>
<keyword evidence="3" id="KW-1185">Reference proteome</keyword>
<dbReference type="STRING" id="305507.SAMN04489724_3347"/>
<organism evidence="2 3">
    <name type="scientific">Algoriphagus locisalis</name>
    <dbReference type="NCBI Taxonomy" id="305507"/>
    <lineage>
        <taxon>Bacteria</taxon>
        <taxon>Pseudomonadati</taxon>
        <taxon>Bacteroidota</taxon>
        <taxon>Cytophagia</taxon>
        <taxon>Cytophagales</taxon>
        <taxon>Cyclobacteriaceae</taxon>
        <taxon>Algoriphagus</taxon>
    </lineage>
</organism>
<proteinExistence type="predicted"/>
<feature type="region of interest" description="Disordered" evidence="1">
    <location>
        <begin position="1"/>
        <end position="36"/>
    </location>
</feature>
<gene>
    <name evidence="2" type="ORF">SAMN04489724_3347</name>
</gene>
<dbReference type="EMBL" id="FPBF01000005">
    <property type="protein sequence ID" value="SFU01917.1"/>
    <property type="molecule type" value="Genomic_DNA"/>
</dbReference>
<evidence type="ECO:0000313" key="2">
    <source>
        <dbReference type="EMBL" id="SFU01917.1"/>
    </source>
</evidence>
<accession>A0A1I7CR30</accession>
<dbReference type="RefSeq" id="WP_139235926.1">
    <property type="nucleotide sequence ID" value="NZ_FPBF01000005.1"/>
</dbReference>
<dbReference type="Proteomes" id="UP000199673">
    <property type="component" value="Unassembled WGS sequence"/>
</dbReference>